<dbReference type="PANTHER" id="PTHR10509:SF14">
    <property type="entry name" value="CAFFEOYL-COA O-METHYLTRANSFERASE 3-RELATED"/>
    <property type="match status" value="1"/>
</dbReference>
<dbReference type="STRING" id="645133.E3R151"/>
<sequence>MSKNIWQSYRHNPRWAAVDEYALKQTHPPSRPNTRPLQHALSLSSEAGLPDYSLPACHAKFLALHCRTASVRHALEVGTLGGYTAIWLASENPQMTVTTIEQDFRNVVVARQNIKLAGLSDSIEVVHGSGIDVLTKLRDEVRQGLRPRFGFTFIDADKVNNWNYLKLAKDMMEPKSVICIDNIVRDGFLADLDTRDPYILGCREVVEKAAQEPGLDSVVLQTVGEKGYDGWLWAVVDSP</sequence>
<keyword evidence="6" id="KW-1185">Reference proteome</keyword>
<dbReference type="Pfam" id="PF01596">
    <property type="entry name" value="Methyltransf_3"/>
    <property type="match status" value="1"/>
</dbReference>
<dbReference type="GO" id="GO:0008757">
    <property type="term" value="F:S-adenosylmethionine-dependent methyltransferase activity"/>
    <property type="evidence" value="ECO:0007669"/>
    <property type="project" value="TreeGrafter"/>
</dbReference>
<dbReference type="RefSeq" id="XP_008100859.1">
    <property type="nucleotide sequence ID" value="XM_008102668.1"/>
</dbReference>
<evidence type="ECO:0000313" key="6">
    <source>
        <dbReference type="Proteomes" id="UP000008782"/>
    </source>
</evidence>
<dbReference type="PROSITE" id="PS51682">
    <property type="entry name" value="SAM_OMT_I"/>
    <property type="match status" value="1"/>
</dbReference>
<organism evidence="6">
    <name type="scientific">Colletotrichum graminicola (strain M1.001 / M2 / FGSC 10212)</name>
    <name type="common">Maize anthracnose fungus</name>
    <name type="synonym">Glomerella graminicola</name>
    <dbReference type="NCBI Taxonomy" id="645133"/>
    <lineage>
        <taxon>Eukaryota</taxon>
        <taxon>Fungi</taxon>
        <taxon>Dikarya</taxon>
        <taxon>Ascomycota</taxon>
        <taxon>Pezizomycotina</taxon>
        <taxon>Sordariomycetes</taxon>
        <taxon>Hypocreomycetidae</taxon>
        <taxon>Glomerellales</taxon>
        <taxon>Glomerellaceae</taxon>
        <taxon>Colletotrichum</taxon>
        <taxon>Colletotrichum graminicola species complex</taxon>
    </lineage>
</organism>
<dbReference type="SUPFAM" id="SSF53335">
    <property type="entry name" value="S-adenosyl-L-methionine-dependent methyltransferases"/>
    <property type="match status" value="1"/>
</dbReference>
<dbReference type="GO" id="GO:0008171">
    <property type="term" value="F:O-methyltransferase activity"/>
    <property type="evidence" value="ECO:0007669"/>
    <property type="project" value="InterPro"/>
</dbReference>
<dbReference type="HOGENOM" id="CLU_067676_8_0_1"/>
<dbReference type="AlphaFoldDB" id="E3R151"/>
<dbReference type="Proteomes" id="UP000008782">
    <property type="component" value="Unassembled WGS sequence"/>
</dbReference>
<keyword evidence="1" id="KW-0489">Methyltransferase</keyword>
<name>E3R151_COLGM</name>
<evidence type="ECO:0000256" key="4">
    <source>
        <dbReference type="ARBA" id="ARBA00023453"/>
    </source>
</evidence>
<dbReference type="InterPro" id="IPR002935">
    <property type="entry name" value="SAM_O-MeTrfase"/>
</dbReference>
<accession>E3R151</accession>
<evidence type="ECO:0008006" key="7">
    <source>
        <dbReference type="Google" id="ProtNLM"/>
    </source>
</evidence>
<evidence type="ECO:0000256" key="2">
    <source>
        <dbReference type="ARBA" id="ARBA00022679"/>
    </source>
</evidence>
<dbReference type="InterPro" id="IPR029063">
    <property type="entry name" value="SAM-dependent_MTases_sf"/>
</dbReference>
<dbReference type="InterPro" id="IPR050362">
    <property type="entry name" value="Cation-dep_OMT"/>
</dbReference>
<comment type="similarity">
    <text evidence="4">Belongs to the class I-like SAM-binding methyltransferase superfamily. Cation-dependent O-methyltransferase family.</text>
</comment>
<dbReference type="Gene3D" id="3.40.50.150">
    <property type="entry name" value="Vaccinia Virus protein VP39"/>
    <property type="match status" value="1"/>
</dbReference>
<keyword evidence="2" id="KW-0808">Transferase</keyword>
<proteinExistence type="inferred from homology"/>
<dbReference type="eggNOG" id="KOG1663">
    <property type="taxonomic scope" value="Eukaryota"/>
</dbReference>
<evidence type="ECO:0000256" key="3">
    <source>
        <dbReference type="ARBA" id="ARBA00022691"/>
    </source>
</evidence>
<dbReference type="EMBL" id="GG697616">
    <property type="protein sequence ID" value="EFQ36839.1"/>
    <property type="molecule type" value="Genomic_DNA"/>
</dbReference>
<gene>
    <name evidence="5" type="ORF">GLRG_11986</name>
</gene>
<protein>
    <recommendedName>
        <fullName evidence="7">O-methyltransferase</fullName>
    </recommendedName>
</protein>
<dbReference type="VEuPathDB" id="FungiDB:GLRG_11986"/>
<dbReference type="PANTHER" id="PTHR10509">
    <property type="entry name" value="O-METHYLTRANSFERASE-RELATED"/>
    <property type="match status" value="1"/>
</dbReference>
<dbReference type="GeneID" id="24417349"/>
<dbReference type="OrthoDB" id="10251242at2759"/>
<evidence type="ECO:0000256" key="1">
    <source>
        <dbReference type="ARBA" id="ARBA00022603"/>
    </source>
</evidence>
<dbReference type="GO" id="GO:0032259">
    <property type="term" value="P:methylation"/>
    <property type="evidence" value="ECO:0007669"/>
    <property type="project" value="UniProtKB-KW"/>
</dbReference>
<evidence type="ECO:0000313" key="5">
    <source>
        <dbReference type="EMBL" id="EFQ36839.1"/>
    </source>
</evidence>
<keyword evidence="3" id="KW-0949">S-adenosyl-L-methionine</keyword>
<reference evidence="6" key="1">
    <citation type="journal article" date="2012" name="Nat. Genet.">
        <title>Lifestyle transitions in plant pathogenic Colletotrichum fungi deciphered by genome and transcriptome analyses.</title>
        <authorList>
            <person name="O'Connell R.J."/>
            <person name="Thon M.R."/>
            <person name="Hacquard S."/>
            <person name="Amyotte S.G."/>
            <person name="Kleemann J."/>
            <person name="Torres M.F."/>
            <person name="Damm U."/>
            <person name="Buiate E.A."/>
            <person name="Epstein L."/>
            <person name="Alkan N."/>
            <person name="Altmueller J."/>
            <person name="Alvarado-Balderrama L."/>
            <person name="Bauser C.A."/>
            <person name="Becker C."/>
            <person name="Birren B.W."/>
            <person name="Chen Z."/>
            <person name="Choi J."/>
            <person name="Crouch J.A."/>
            <person name="Duvick J.P."/>
            <person name="Farman M.A."/>
            <person name="Gan P."/>
            <person name="Heiman D."/>
            <person name="Henrissat B."/>
            <person name="Howard R.J."/>
            <person name="Kabbage M."/>
            <person name="Koch C."/>
            <person name="Kracher B."/>
            <person name="Kubo Y."/>
            <person name="Law A.D."/>
            <person name="Lebrun M.-H."/>
            <person name="Lee Y.-H."/>
            <person name="Miyara I."/>
            <person name="Moore N."/>
            <person name="Neumann U."/>
            <person name="Nordstroem K."/>
            <person name="Panaccione D.G."/>
            <person name="Panstruga R."/>
            <person name="Place M."/>
            <person name="Proctor R.H."/>
            <person name="Prusky D."/>
            <person name="Rech G."/>
            <person name="Reinhardt R."/>
            <person name="Rollins J.A."/>
            <person name="Rounsley S."/>
            <person name="Schardl C.L."/>
            <person name="Schwartz D.C."/>
            <person name="Shenoy N."/>
            <person name="Shirasu K."/>
            <person name="Sikhakolli U.R."/>
            <person name="Stueber K."/>
            <person name="Sukno S.A."/>
            <person name="Sweigard J.A."/>
            <person name="Takano Y."/>
            <person name="Takahara H."/>
            <person name="Trail F."/>
            <person name="van der Does H.C."/>
            <person name="Voll L.M."/>
            <person name="Will I."/>
            <person name="Young S."/>
            <person name="Zeng Q."/>
            <person name="Zhang J."/>
            <person name="Zhou S."/>
            <person name="Dickman M.B."/>
            <person name="Schulze-Lefert P."/>
            <person name="Ver Loren van Themaat E."/>
            <person name="Ma L.-J."/>
            <person name="Vaillancourt L.J."/>
        </authorList>
    </citation>
    <scope>NUCLEOTIDE SEQUENCE [LARGE SCALE GENOMIC DNA]</scope>
    <source>
        <strain evidence="6">M1.001 / M2 / FGSC 10212</strain>
    </source>
</reference>